<keyword evidence="2 3" id="KW-0663">Pyridoxal phosphate</keyword>
<dbReference type="PROSITE" id="PS00868">
    <property type="entry name" value="CYS_MET_METAB_PP"/>
    <property type="match status" value="1"/>
</dbReference>
<comment type="caution">
    <text evidence="4">The sequence shown here is derived from an EMBL/GenBank/DDBJ whole genome shotgun (WGS) entry which is preliminary data.</text>
</comment>
<evidence type="ECO:0000256" key="2">
    <source>
        <dbReference type="ARBA" id="ARBA00022898"/>
    </source>
</evidence>
<dbReference type="CDD" id="cd00614">
    <property type="entry name" value="CGS_like"/>
    <property type="match status" value="1"/>
</dbReference>
<dbReference type="NCBIfam" id="TIGR02080">
    <property type="entry name" value="O_succ_thio_ly"/>
    <property type="match status" value="1"/>
</dbReference>
<evidence type="ECO:0000256" key="3">
    <source>
        <dbReference type="RuleBase" id="RU362118"/>
    </source>
</evidence>
<dbReference type="EMBL" id="BMQX01000055">
    <property type="protein sequence ID" value="GGQ35880.1"/>
    <property type="molecule type" value="Genomic_DNA"/>
</dbReference>
<dbReference type="InterPro" id="IPR054542">
    <property type="entry name" value="Cys_met_metab_PP"/>
</dbReference>
<dbReference type="InterPro" id="IPR015421">
    <property type="entry name" value="PyrdxlP-dep_Trfase_major"/>
</dbReference>
<evidence type="ECO:0000313" key="5">
    <source>
        <dbReference type="Proteomes" id="UP000619118"/>
    </source>
</evidence>
<dbReference type="Pfam" id="PF01053">
    <property type="entry name" value="Cys_Met_Meta_PP"/>
    <property type="match status" value="1"/>
</dbReference>
<name>A0ABQ2RKI7_9GAMM</name>
<dbReference type="RefSeq" id="WP_160056925.1">
    <property type="nucleotide sequence ID" value="NZ_BMQX01000055.1"/>
</dbReference>
<dbReference type="Gene3D" id="3.90.1150.10">
    <property type="entry name" value="Aspartate Aminotransferase, domain 1"/>
    <property type="match status" value="1"/>
</dbReference>
<dbReference type="PANTHER" id="PTHR11808">
    <property type="entry name" value="TRANS-SULFURATION ENZYME FAMILY MEMBER"/>
    <property type="match status" value="1"/>
</dbReference>
<dbReference type="InterPro" id="IPR015424">
    <property type="entry name" value="PyrdxlP-dep_Trfase"/>
</dbReference>
<comment type="cofactor">
    <cofactor evidence="1 3">
        <name>pyridoxal 5'-phosphate</name>
        <dbReference type="ChEBI" id="CHEBI:597326"/>
    </cofactor>
</comment>
<accession>A0ABQ2RKI7</accession>
<dbReference type="SUPFAM" id="SSF53383">
    <property type="entry name" value="PLP-dependent transferases"/>
    <property type="match status" value="1"/>
</dbReference>
<sequence>MTKHQSATLAVRQGIESDTQHGAVVPPIYLSTNYSFDGHKNPREFDYSRSGNPTRCILGDALAKLEQGETGVVTCTGMAAITLVTSLLGPDDLLVVPHDCYGGSYRLFTNLAKKGQFKLVVVDQTDAEALNKAIAQKPKMVWLETPSNPLLRVVDIESISRACRDVGALVTVDNTFLSPILQQPLLLGADIVIHSTTKYINGHSDVVGGAVVAKDPELGELLHWWSNTLGLTGSAFDSYLTLRGLRTLAVRIREHQRNAQKIVELLNASDVVAKVYYPGLKDHPGHEIAAKQQQGFGAMLSFELQGGEAEVVAFLNALTLFSVAESLGGVESLVAVPATMTHRAMDAEARQEAGIKDTLLRLSVGIEDAEDLVADITAGLAAVAALK</sequence>
<evidence type="ECO:0000256" key="1">
    <source>
        <dbReference type="ARBA" id="ARBA00001933"/>
    </source>
</evidence>
<dbReference type="InterPro" id="IPR015422">
    <property type="entry name" value="PyrdxlP-dep_Trfase_small"/>
</dbReference>
<reference evidence="5" key="1">
    <citation type="journal article" date="2019" name="Int. J. Syst. Evol. Microbiol.">
        <title>The Global Catalogue of Microorganisms (GCM) 10K type strain sequencing project: providing services to taxonomists for standard genome sequencing and annotation.</title>
        <authorList>
            <consortium name="The Broad Institute Genomics Platform"/>
            <consortium name="The Broad Institute Genome Sequencing Center for Infectious Disease"/>
            <person name="Wu L."/>
            <person name="Ma J."/>
        </authorList>
    </citation>
    <scope>NUCLEOTIDE SEQUENCE [LARGE SCALE GENOMIC DNA]</scope>
    <source>
        <strain evidence="5">JCM 32306</strain>
    </source>
</reference>
<proteinExistence type="inferred from homology"/>
<dbReference type="InterPro" id="IPR011821">
    <property type="entry name" value="O_succ_thio_ly"/>
</dbReference>
<comment type="similarity">
    <text evidence="3">Belongs to the trans-sulfuration enzymes family.</text>
</comment>
<keyword evidence="5" id="KW-1185">Reference proteome</keyword>
<gene>
    <name evidence="4" type="primary">metB</name>
    <name evidence="4" type="ORF">GCM10009411_38830</name>
</gene>
<evidence type="ECO:0000313" key="4">
    <source>
        <dbReference type="EMBL" id="GGQ35880.1"/>
    </source>
</evidence>
<dbReference type="Gene3D" id="3.40.640.10">
    <property type="entry name" value="Type I PLP-dependent aspartate aminotransferase-like (Major domain)"/>
    <property type="match status" value="1"/>
</dbReference>
<dbReference type="PIRSF" id="PIRSF001434">
    <property type="entry name" value="CGS"/>
    <property type="match status" value="1"/>
</dbReference>
<dbReference type="Proteomes" id="UP000619118">
    <property type="component" value="Unassembled WGS sequence"/>
</dbReference>
<dbReference type="PANTHER" id="PTHR11808:SF75">
    <property type="entry name" value="CYSTATHIONINE GAMMA-SYNTHASE"/>
    <property type="match status" value="1"/>
</dbReference>
<organism evidence="4 5">
    <name type="scientific">Shewanella litoralis</name>
    <dbReference type="NCBI Taxonomy" id="2282700"/>
    <lineage>
        <taxon>Bacteria</taxon>
        <taxon>Pseudomonadati</taxon>
        <taxon>Pseudomonadota</taxon>
        <taxon>Gammaproteobacteria</taxon>
        <taxon>Alteromonadales</taxon>
        <taxon>Shewanellaceae</taxon>
        <taxon>Shewanella</taxon>
    </lineage>
</organism>
<dbReference type="InterPro" id="IPR000277">
    <property type="entry name" value="Cys/Met-Metab_PyrdxlP-dep_enz"/>
</dbReference>
<protein>
    <submittedName>
        <fullName evidence="4">O-succinylhomoserine (Thiol)-lyase</fullName>
    </submittedName>
</protein>